<feature type="domain" description="SHSP" evidence="3">
    <location>
        <begin position="48"/>
        <end position="154"/>
    </location>
</feature>
<dbReference type="Proteomes" id="UP000626844">
    <property type="component" value="Unassembled WGS sequence"/>
</dbReference>
<evidence type="ECO:0000313" key="5">
    <source>
        <dbReference type="Proteomes" id="UP000626844"/>
    </source>
</evidence>
<dbReference type="Gene3D" id="2.60.40.790">
    <property type="match status" value="1"/>
</dbReference>
<name>A0A926NHE6_9BACI</name>
<reference evidence="4" key="1">
    <citation type="submission" date="2020-09" db="EMBL/GenBank/DDBJ databases">
        <title>A novel bacterium of genus Bacillus, isolated from South China Sea.</title>
        <authorList>
            <person name="Huang H."/>
            <person name="Mo K."/>
            <person name="Hu Y."/>
        </authorList>
    </citation>
    <scope>NUCLEOTIDE SEQUENCE</scope>
    <source>
        <strain evidence="4">IB182487</strain>
    </source>
</reference>
<dbReference type="CDD" id="cd06464">
    <property type="entry name" value="ACD_sHsps-like"/>
    <property type="match status" value="1"/>
</dbReference>
<gene>
    <name evidence="4" type="ORF">IC621_15565</name>
</gene>
<accession>A0A926NHE6</accession>
<sequence>MDNQKDKKNALQGLFSTSDPFIKSIVEPFLQSEPVKQIMGDLNNFLQNSIQMNSMDIKTNEEKGYFIIEVTLPAGINRENIELDVKDQVLTITFLHEEEREIIHEPTATFNKSLKVSHLTRSLLLPFPAERKDLTVLYQQKVLLIKLPNNRKSG</sequence>
<evidence type="ECO:0000256" key="1">
    <source>
        <dbReference type="PROSITE-ProRule" id="PRU00285"/>
    </source>
</evidence>
<dbReference type="InterPro" id="IPR002068">
    <property type="entry name" value="A-crystallin/Hsp20_dom"/>
</dbReference>
<dbReference type="Pfam" id="PF00011">
    <property type="entry name" value="HSP20"/>
    <property type="match status" value="1"/>
</dbReference>
<protein>
    <submittedName>
        <fullName evidence="4">Hsp20/alpha crystallin family protein</fullName>
    </submittedName>
</protein>
<comment type="similarity">
    <text evidence="1 2">Belongs to the small heat shock protein (HSP20) family.</text>
</comment>
<dbReference type="AlphaFoldDB" id="A0A926NHE6"/>
<keyword evidence="5" id="KW-1185">Reference proteome</keyword>
<dbReference type="RefSeq" id="WP_191159247.1">
    <property type="nucleotide sequence ID" value="NZ_JACXAI010000020.1"/>
</dbReference>
<evidence type="ECO:0000313" key="4">
    <source>
        <dbReference type="EMBL" id="MBD1381654.1"/>
    </source>
</evidence>
<organism evidence="4 5">
    <name type="scientific">Metabacillus arenae</name>
    <dbReference type="NCBI Taxonomy" id="2771434"/>
    <lineage>
        <taxon>Bacteria</taxon>
        <taxon>Bacillati</taxon>
        <taxon>Bacillota</taxon>
        <taxon>Bacilli</taxon>
        <taxon>Bacillales</taxon>
        <taxon>Bacillaceae</taxon>
        <taxon>Metabacillus</taxon>
    </lineage>
</organism>
<evidence type="ECO:0000256" key="2">
    <source>
        <dbReference type="RuleBase" id="RU003616"/>
    </source>
</evidence>
<dbReference type="SUPFAM" id="SSF49764">
    <property type="entry name" value="HSP20-like chaperones"/>
    <property type="match status" value="1"/>
</dbReference>
<comment type="caution">
    <text evidence="4">The sequence shown here is derived from an EMBL/GenBank/DDBJ whole genome shotgun (WGS) entry which is preliminary data.</text>
</comment>
<dbReference type="EMBL" id="JACXAI010000020">
    <property type="protein sequence ID" value="MBD1381654.1"/>
    <property type="molecule type" value="Genomic_DNA"/>
</dbReference>
<dbReference type="InterPro" id="IPR008978">
    <property type="entry name" value="HSP20-like_chaperone"/>
</dbReference>
<dbReference type="PROSITE" id="PS01031">
    <property type="entry name" value="SHSP"/>
    <property type="match status" value="1"/>
</dbReference>
<proteinExistence type="inferred from homology"/>
<evidence type="ECO:0000259" key="3">
    <source>
        <dbReference type="PROSITE" id="PS01031"/>
    </source>
</evidence>